<evidence type="ECO:0000256" key="8">
    <source>
        <dbReference type="ARBA" id="ARBA00023033"/>
    </source>
</evidence>
<sequence>MFGLPEQNLPGRCVWVNGPVIVGAGPSGLAVSACLKEQGIPFVVVERADCIASLWQNRTYDRLKLHLPKKFCQLPKLPFPDEYPEYPSKKQFITYLENYASKFDIKPQFNECVQSAKYDEKCNIWRVRTLSTAGSIRSETEYMCQMLVVATGENAEGVMPEIEGLREFSGEVIHAKDYKSGEKYTGKKVLVVGSGNSGMELSLDLSNHNAKPSMVVRSSVHVLPREIFGKSTFDLAFMMMKWLPLWLVDNIMLIFAWIVLGNTQKYGIKRPSLGPLQLKNNHGKTPVLDIGAIKRIRSGDIKVVTGIRRFHQTSVELVNGDILELDAVVLATGYCSNVPYWLQESELFDQNGFPKKQFSNGWKGKDGLYAAGFTRRGLAGVSADAMKIAKDIGGVWEQELNQIKKEESTFNLEDLDTFFAVKKEKTSPAAPKPRVMTTRSSKSTKKRKGVDTVDLEEPSDLSIPDLLKKVSAKYTSEKEQTDKQMEDLEDQKKIFAAKASHYEKELAKVKKQMKEIEASHKLQFKEHLEGAKKSAAIAVVRAKIQLVNQAKTEGVESIAKNMKEWGKILANLAGDKAEASVDVNKAGEVGETSKAGEGEAIGAEAGVAEQEVIMGDDDDGAKV</sequence>
<evidence type="ECO:0000256" key="5">
    <source>
        <dbReference type="ARBA" id="ARBA00022827"/>
    </source>
</evidence>
<dbReference type="PANTHER" id="PTHR43539">
    <property type="entry name" value="FLAVIN-BINDING MONOOXYGENASE-LIKE PROTEIN (AFU_ORTHOLOGUE AFUA_4G09220)"/>
    <property type="match status" value="1"/>
</dbReference>
<comment type="cofactor">
    <cofactor evidence="1 11">
        <name>FAD</name>
        <dbReference type="ChEBI" id="CHEBI:57692"/>
    </cofactor>
</comment>
<dbReference type="EMBL" id="SZYD01000012">
    <property type="protein sequence ID" value="KAD4584336.1"/>
    <property type="molecule type" value="Genomic_DNA"/>
</dbReference>
<dbReference type="OrthoDB" id="66881at2759"/>
<proteinExistence type="inferred from homology"/>
<name>A0A5N6N8Z4_9ASTR</name>
<evidence type="ECO:0000256" key="6">
    <source>
        <dbReference type="ARBA" id="ARBA00022857"/>
    </source>
</evidence>
<keyword evidence="5 11" id="KW-0274">FAD</keyword>
<evidence type="ECO:0000313" key="16">
    <source>
        <dbReference type="Proteomes" id="UP000326396"/>
    </source>
</evidence>
<evidence type="ECO:0000256" key="1">
    <source>
        <dbReference type="ARBA" id="ARBA00001974"/>
    </source>
</evidence>
<evidence type="ECO:0000256" key="9">
    <source>
        <dbReference type="ARBA" id="ARBA00023070"/>
    </source>
</evidence>
<comment type="catalytic activity">
    <reaction evidence="10">
        <text>indole-3-pyruvate + NADPH + O2 + H(+) = (indol-3-yl)acetate + CO2 + NADP(+) + H2O</text>
        <dbReference type="Rhea" id="RHEA:34331"/>
        <dbReference type="ChEBI" id="CHEBI:15377"/>
        <dbReference type="ChEBI" id="CHEBI:15378"/>
        <dbReference type="ChEBI" id="CHEBI:15379"/>
        <dbReference type="ChEBI" id="CHEBI:16526"/>
        <dbReference type="ChEBI" id="CHEBI:17640"/>
        <dbReference type="ChEBI" id="CHEBI:30854"/>
        <dbReference type="ChEBI" id="CHEBI:57783"/>
        <dbReference type="ChEBI" id="CHEBI:58349"/>
        <dbReference type="EC" id="1.14.13.168"/>
    </reaction>
</comment>
<keyword evidence="9" id="KW-0073">Auxin biosynthesis</keyword>
<evidence type="ECO:0000256" key="14">
    <source>
        <dbReference type="SAM" id="Phobius"/>
    </source>
</evidence>
<feature type="transmembrane region" description="Helical" evidence="14">
    <location>
        <begin position="242"/>
        <end position="260"/>
    </location>
</feature>
<keyword evidence="7 11" id="KW-0560">Oxidoreductase</keyword>
<dbReference type="InterPro" id="IPR036188">
    <property type="entry name" value="FAD/NAD-bd_sf"/>
</dbReference>
<evidence type="ECO:0000256" key="12">
    <source>
        <dbReference type="SAM" id="Coils"/>
    </source>
</evidence>
<evidence type="ECO:0000256" key="13">
    <source>
        <dbReference type="SAM" id="MobiDB-lite"/>
    </source>
</evidence>
<comment type="caution">
    <text evidence="15">The sequence shown here is derived from an EMBL/GenBank/DDBJ whole genome shotgun (WGS) entry which is preliminary data.</text>
</comment>
<evidence type="ECO:0000256" key="11">
    <source>
        <dbReference type="RuleBase" id="RU361177"/>
    </source>
</evidence>
<evidence type="ECO:0000313" key="15">
    <source>
        <dbReference type="EMBL" id="KAD4584336.1"/>
    </source>
</evidence>
<organism evidence="15 16">
    <name type="scientific">Mikania micrantha</name>
    <name type="common">bitter vine</name>
    <dbReference type="NCBI Taxonomy" id="192012"/>
    <lineage>
        <taxon>Eukaryota</taxon>
        <taxon>Viridiplantae</taxon>
        <taxon>Streptophyta</taxon>
        <taxon>Embryophyta</taxon>
        <taxon>Tracheophyta</taxon>
        <taxon>Spermatophyta</taxon>
        <taxon>Magnoliopsida</taxon>
        <taxon>eudicotyledons</taxon>
        <taxon>Gunneridae</taxon>
        <taxon>Pentapetalae</taxon>
        <taxon>asterids</taxon>
        <taxon>campanulids</taxon>
        <taxon>Asterales</taxon>
        <taxon>Asteraceae</taxon>
        <taxon>Asteroideae</taxon>
        <taxon>Heliantheae alliance</taxon>
        <taxon>Eupatorieae</taxon>
        <taxon>Mikania</taxon>
    </lineage>
</organism>
<gene>
    <name evidence="15" type="ORF">E3N88_21937</name>
</gene>
<dbReference type="PRINTS" id="PR00469">
    <property type="entry name" value="PNDRDTASEII"/>
</dbReference>
<dbReference type="Proteomes" id="UP000326396">
    <property type="component" value="Linkage Group LG2"/>
</dbReference>
<evidence type="ECO:0000256" key="4">
    <source>
        <dbReference type="ARBA" id="ARBA00022630"/>
    </source>
</evidence>
<keyword evidence="14" id="KW-1133">Transmembrane helix</keyword>
<dbReference type="GO" id="GO:0050661">
    <property type="term" value="F:NADP binding"/>
    <property type="evidence" value="ECO:0007669"/>
    <property type="project" value="InterPro"/>
</dbReference>
<keyword evidence="12" id="KW-0175">Coiled coil</keyword>
<dbReference type="PANTHER" id="PTHR43539:SF59">
    <property type="entry name" value="FLAVIN-CONTAINING MONOOXYGENASE"/>
    <property type="match status" value="1"/>
</dbReference>
<keyword evidence="4 11" id="KW-0285">Flavoprotein</keyword>
<comment type="pathway">
    <text evidence="2">Plant hormone metabolism; auxin biosynthesis.</text>
</comment>
<dbReference type="Gene3D" id="3.50.50.60">
    <property type="entry name" value="FAD/NAD(P)-binding domain"/>
    <property type="match status" value="1"/>
</dbReference>
<feature type="region of interest" description="Disordered" evidence="13">
    <location>
        <begin position="425"/>
        <end position="455"/>
    </location>
</feature>
<evidence type="ECO:0000256" key="3">
    <source>
        <dbReference type="ARBA" id="ARBA00009183"/>
    </source>
</evidence>
<keyword evidence="14" id="KW-0812">Transmembrane</keyword>
<dbReference type="AlphaFoldDB" id="A0A5N6N8Z4"/>
<dbReference type="EC" id="1.-.-.-" evidence="11"/>
<comment type="similarity">
    <text evidence="3 11">Belongs to the FMO family.</text>
</comment>
<keyword evidence="14" id="KW-0472">Membrane</keyword>
<keyword evidence="8 11" id="KW-0503">Monooxygenase</keyword>
<dbReference type="Pfam" id="PF00743">
    <property type="entry name" value="FMO-like"/>
    <property type="match status" value="1"/>
</dbReference>
<dbReference type="GO" id="GO:0103075">
    <property type="term" value="F:indole-3-pyruvate monooxygenase activity"/>
    <property type="evidence" value="ECO:0007669"/>
    <property type="project" value="UniProtKB-EC"/>
</dbReference>
<dbReference type="GO" id="GO:0009851">
    <property type="term" value="P:auxin biosynthetic process"/>
    <property type="evidence" value="ECO:0007669"/>
    <property type="project" value="UniProtKB-KW"/>
</dbReference>
<dbReference type="PRINTS" id="PR00368">
    <property type="entry name" value="FADPNR"/>
</dbReference>
<dbReference type="GO" id="GO:0004499">
    <property type="term" value="F:N,N-dimethylaniline monooxygenase activity"/>
    <property type="evidence" value="ECO:0007669"/>
    <property type="project" value="InterPro"/>
</dbReference>
<dbReference type="SUPFAM" id="SSF51905">
    <property type="entry name" value="FAD/NAD(P)-binding domain"/>
    <property type="match status" value="2"/>
</dbReference>
<protein>
    <recommendedName>
        <fullName evidence="11">Flavin-containing monooxygenase</fullName>
        <ecNumber evidence="11">1.-.-.-</ecNumber>
    </recommendedName>
</protein>
<evidence type="ECO:0000256" key="10">
    <source>
        <dbReference type="ARBA" id="ARBA00047707"/>
    </source>
</evidence>
<evidence type="ECO:0000256" key="2">
    <source>
        <dbReference type="ARBA" id="ARBA00004814"/>
    </source>
</evidence>
<dbReference type="InterPro" id="IPR020946">
    <property type="entry name" value="Flavin_mOase-like"/>
</dbReference>
<dbReference type="InterPro" id="IPR050982">
    <property type="entry name" value="Auxin_biosynth/cation_transpt"/>
</dbReference>
<accession>A0A5N6N8Z4</accession>
<evidence type="ECO:0000256" key="7">
    <source>
        <dbReference type="ARBA" id="ARBA00023002"/>
    </source>
</evidence>
<dbReference type="FunFam" id="3.50.50.60:FF:000100">
    <property type="entry name" value="Flavin-containing monooxygenase"/>
    <property type="match status" value="1"/>
</dbReference>
<keyword evidence="6" id="KW-0521">NADP</keyword>
<keyword evidence="16" id="KW-1185">Reference proteome</keyword>
<dbReference type="GO" id="GO:0050660">
    <property type="term" value="F:flavin adenine dinucleotide binding"/>
    <property type="evidence" value="ECO:0007669"/>
    <property type="project" value="InterPro"/>
</dbReference>
<feature type="coiled-coil region" evidence="12">
    <location>
        <begin position="471"/>
        <end position="519"/>
    </location>
</feature>
<reference evidence="15 16" key="1">
    <citation type="submission" date="2019-05" db="EMBL/GenBank/DDBJ databases">
        <title>Mikania micrantha, genome provides insights into the molecular mechanism of rapid growth.</title>
        <authorList>
            <person name="Liu B."/>
        </authorList>
    </citation>
    <scope>NUCLEOTIDE SEQUENCE [LARGE SCALE GENOMIC DNA]</scope>
    <source>
        <strain evidence="15">NLD-2019</strain>
        <tissue evidence="15">Leaf</tissue>
    </source>
</reference>